<dbReference type="RefSeq" id="WP_393013754.1">
    <property type="nucleotide sequence ID" value="NZ_JAZAQF010000074.1"/>
</dbReference>
<evidence type="ECO:0000256" key="1">
    <source>
        <dbReference type="SAM" id="MobiDB-lite"/>
    </source>
</evidence>
<feature type="transmembrane region" description="Helical" evidence="2">
    <location>
        <begin position="27"/>
        <end position="47"/>
    </location>
</feature>
<dbReference type="Proteomes" id="UP001604335">
    <property type="component" value="Unassembled WGS sequence"/>
</dbReference>
<feature type="compositionally biased region" description="Polar residues" evidence="1">
    <location>
        <begin position="94"/>
        <end position="110"/>
    </location>
</feature>
<protein>
    <submittedName>
        <fullName evidence="3">Uncharacterized protein</fullName>
    </submittedName>
</protein>
<proteinExistence type="predicted"/>
<evidence type="ECO:0000313" key="3">
    <source>
        <dbReference type="EMBL" id="MFG3818404.1"/>
    </source>
</evidence>
<keyword evidence="2" id="KW-0472">Membrane</keyword>
<reference evidence="4" key="1">
    <citation type="journal article" date="2024" name="Algal Res.">
        <title>Biochemical, toxicological and genomic investigation of a high-biomass producing Limnothrix strain isolated from Italian shallow drinking water reservoir.</title>
        <authorList>
            <person name="Simonazzi M."/>
            <person name="Shishido T.K."/>
            <person name="Delbaje E."/>
            <person name="Wahlsten M."/>
            <person name="Fewer D.P."/>
            <person name="Sivonen K."/>
            <person name="Pezzolesi L."/>
            <person name="Pistocchi R."/>
        </authorList>
    </citation>
    <scope>NUCLEOTIDE SEQUENCE [LARGE SCALE GENOMIC DNA]</scope>
    <source>
        <strain evidence="4">LRLZ20PSL1</strain>
    </source>
</reference>
<name>A0ABW7CB94_9CYAN</name>
<dbReference type="EMBL" id="JAZAQF010000074">
    <property type="protein sequence ID" value="MFG3818404.1"/>
    <property type="molecule type" value="Genomic_DNA"/>
</dbReference>
<organism evidence="3 4">
    <name type="scientific">Limnothrix redekei LRLZ20PSL1</name>
    <dbReference type="NCBI Taxonomy" id="3112953"/>
    <lineage>
        <taxon>Bacteria</taxon>
        <taxon>Bacillati</taxon>
        <taxon>Cyanobacteriota</taxon>
        <taxon>Cyanophyceae</taxon>
        <taxon>Pseudanabaenales</taxon>
        <taxon>Pseudanabaenaceae</taxon>
        <taxon>Limnothrix</taxon>
    </lineage>
</organism>
<gene>
    <name evidence="3" type="ORF">VPK24_12205</name>
</gene>
<sequence>MAWIHLDKSVITFHVKEMIEDGCQQDLTALLGLGAVLVGPVVVRSLLKSLHQRQRPISLSDWITQAQQTAPAPTLRLAPAAQNQRPNRAMAIGASQQDSVQGTAQTNNAA</sequence>
<evidence type="ECO:0000313" key="4">
    <source>
        <dbReference type="Proteomes" id="UP001604335"/>
    </source>
</evidence>
<keyword evidence="4" id="KW-1185">Reference proteome</keyword>
<evidence type="ECO:0000256" key="2">
    <source>
        <dbReference type="SAM" id="Phobius"/>
    </source>
</evidence>
<keyword evidence="2" id="KW-1133">Transmembrane helix</keyword>
<keyword evidence="2" id="KW-0812">Transmembrane</keyword>
<feature type="region of interest" description="Disordered" evidence="1">
    <location>
        <begin position="82"/>
        <end position="110"/>
    </location>
</feature>
<accession>A0ABW7CB94</accession>
<comment type="caution">
    <text evidence="3">The sequence shown here is derived from an EMBL/GenBank/DDBJ whole genome shotgun (WGS) entry which is preliminary data.</text>
</comment>